<dbReference type="Pfam" id="PF00507">
    <property type="entry name" value="Oxidored_q4"/>
    <property type="match status" value="1"/>
</dbReference>
<keyword evidence="6 12" id="KW-0874">Quinone</keyword>
<gene>
    <name evidence="14" type="primary">nuoA2</name>
    <name evidence="12" type="synonym">nuoA</name>
    <name evidence="14" type="ORF">FAK_30210</name>
</gene>
<sequence length="135" mass="15418">MDPAVFKPWEMELLGWLIYVGMVLGLLAAFLFMAWWLGEKRQARDKDMPYECGIVPTGSARFAFPAVFYLVAVFFLVFDIEGVFIFTWAVAAKDLGFLGWLRMSLFIFVLLLSLFYIWSKGGLTWGRRSPGNPAD</sequence>
<dbReference type="PANTHER" id="PTHR11058">
    <property type="entry name" value="NADH-UBIQUINONE OXIDOREDUCTASE CHAIN 3"/>
    <property type="match status" value="1"/>
</dbReference>
<dbReference type="RefSeq" id="WP_338601124.1">
    <property type="nucleotide sequence ID" value="NZ_AP028679.1"/>
</dbReference>
<evidence type="ECO:0000256" key="12">
    <source>
        <dbReference type="HAMAP-Rule" id="MF_01394"/>
    </source>
</evidence>
<dbReference type="GO" id="GO:0008137">
    <property type="term" value="F:NADH dehydrogenase (ubiquinone) activity"/>
    <property type="evidence" value="ECO:0007669"/>
    <property type="project" value="InterPro"/>
</dbReference>
<evidence type="ECO:0000256" key="11">
    <source>
        <dbReference type="ARBA" id="ARBA00023136"/>
    </source>
</evidence>
<keyword evidence="5 12" id="KW-0812">Transmembrane</keyword>
<dbReference type="InterPro" id="IPR000440">
    <property type="entry name" value="NADH_UbQ/plastoQ_OxRdtase_su3"/>
</dbReference>
<dbReference type="GO" id="GO:0048038">
    <property type="term" value="F:quinone binding"/>
    <property type="evidence" value="ECO:0007669"/>
    <property type="project" value="UniProtKB-KW"/>
</dbReference>
<keyword evidence="3 12" id="KW-0813">Transport</keyword>
<evidence type="ECO:0000313" key="15">
    <source>
        <dbReference type="Proteomes" id="UP001366166"/>
    </source>
</evidence>
<comment type="catalytic activity">
    <reaction evidence="12 13">
        <text>a quinone + NADH + 5 H(+)(in) = a quinol + NAD(+) + 4 H(+)(out)</text>
        <dbReference type="Rhea" id="RHEA:57888"/>
        <dbReference type="ChEBI" id="CHEBI:15378"/>
        <dbReference type="ChEBI" id="CHEBI:24646"/>
        <dbReference type="ChEBI" id="CHEBI:57540"/>
        <dbReference type="ChEBI" id="CHEBI:57945"/>
        <dbReference type="ChEBI" id="CHEBI:132124"/>
    </reaction>
</comment>
<evidence type="ECO:0000313" key="14">
    <source>
        <dbReference type="EMBL" id="BEQ15955.1"/>
    </source>
</evidence>
<evidence type="ECO:0000256" key="4">
    <source>
        <dbReference type="ARBA" id="ARBA00022475"/>
    </source>
</evidence>
<proteinExistence type="inferred from homology"/>
<dbReference type="EC" id="7.1.1.-" evidence="12"/>
<dbReference type="KEGG" id="dmp:FAK_30210"/>
<evidence type="ECO:0000256" key="13">
    <source>
        <dbReference type="RuleBase" id="RU003639"/>
    </source>
</evidence>
<keyword evidence="8 12" id="KW-1133">Transmembrane helix</keyword>
<evidence type="ECO:0000256" key="8">
    <source>
        <dbReference type="ARBA" id="ARBA00022989"/>
    </source>
</evidence>
<dbReference type="InterPro" id="IPR023043">
    <property type="entry name" value="NAD(P)H_OxRDtase_bac/plastid"/>
</dbReference>
<evidence type="ECO:0000256" key="6">
    <source>
        <dbReference type="ARBA" id="ARBA00022719"/>
    </source>
</evidence>
<reference evidence="15" key="1">
    <citation type="journal article" date="2023" name="Arch. Microbiol.">
        <title>Desulfoferula mesophilus gen. nov. sp. nov., a mesophilic sulfate-reducing bacterium isolated from a brackish lake sediment.</title>
        <authorList>
            <person name="Watanabe T."/>
            <person name="Yabe T."/>
            <person name="Tsuji J.M."/>
            <person name="Fukui M."/>
        </authorList>
    </citation>
    <scope>NUCLEOTIDE SEQUENCE [LARGE SCALE GENOMIC DNA]</scope>
    <source>
        <strain evidence="15">12FAK</strain>
    </source>
</reference>
<dbReference type="GO" id="GO:0005886">
    <property type="term" value="C:plasma membrane"/>
    <property type="evidence" value="ECO:0007669"/>
    <property type="project" value="UniProtKB-SubCell"/>
</dbReference>
<dbReference type="Gene3D" id="1.20.58.1610">
    <property type="entry name" value="NADH:ubiquinone/plastoquinone oxidoreductase, chain 3"/>
    <property type="match status" value="1"/>
</dbReference>
<keyword evidence="15" id="KW-1185">Reference proteome</keyword>
<keyword evidence="7 12" id="KW-1278">Translocase</keyword>
<feature type="transmembrane region" description="Helical" evidence="12">
    <location>
        <begin position="97"/>
        <end position="118"/>
    </location>
</feature>
<comment type="similarity">
    <text evidence="2 12 13">Belongs to the complex I subunit 3 family.</text>
</comment>
<dbReference type="AlphaFoldDB" id="A0AAU9EWM7"/>
<accession>A0AAU9EWM7</accession>
<evidence type="ECO:0000256" key="10">
    <source>
        <dbReference type="ARBA" id="ARBA00023075"/>
    </source>
</evidence>
<evidence type="ECO:0000256" key="3">
    <source>
        <dbReference type="ARBA" id="ARBA00022448"/>
    </source>
</evidence>
<dbReference type="HAMAP" id="MF_01394">
    <property type="entry name" value="NDH1_NuoA"/>
    <property type="match status" value="1"/>
</dbReference>
<dbReference type="Proteomes" id="UP001366166">
    <property type="component" value="Chromosome"/>
</dbReference>
<evidence type="ECO:0000256" key="7">
    <source>
        <dbReference type="ARBA" id="ARBA00022967"/>
    </source>
</evidence>
<evidence type="ECO:0000256" key="2">
    <source>
        <dbReference type="ARBA" id="ARBA00008472"/>
    </source>
</evidence>
<evidence type="ECO:0000256" key="9">
    <source>
        <dbReference type="ARBA" id="ARBA00023027"/>
    </source>
</evidence>
<organism evidence="14 15">
    <name type="scientific">Desulfoferula mesophila</name>
    <dbReference type="NCBI Taxonomy" id="3058419"/>
    <lineage>
        <taxon>Bacteria</taxon>
        <taxon>Pseudomonadati</taxon>
        <taxon>Thermodesulfobacteriota</taxon>
        <taxon>Desulfarculia</taxon>
        <taxon>Desulfarculales</taxon>
        <taxon>Desulfarculaceae</taxon>
        <taxon>Desulfoferula</taxon>
    </lineage>
</organism>
<feature type="transmembrane region" description="Helical" evidence="12">
    <location>
        <begin position="67"/>
        <end position="91"/>
    </location>
</feature>
<protein>
    <recommendedName>
        <fullName evidence="12">NADH-quinone oxidoreductase subunit A</fullName>
        <ecNumber evidence="12">7.1.1.-</ecNumber>
    </recommendedName>
    <alternativeName>
        <fullName evidence="12">NADH dehydrogenase I subunit A</fullName>
    </alternativeName>
    <alternativeName>
        <fullName evidence="12">NDH-1 subunit A</fullName>
    </alternativeName>
    <alternativeName>
        <fullName evidence="12">NUO1</fullName>
    </alternativeName>
</protein>
<dbReference type="PANTHER" id="PTHR11058:SF21">
    <property type="entry name" value="NADH-QUINONE OXIDOREDUCTASE SUBUNIT A"/>
    <property type="match status" value="1"/>
</dbReference>
<keyword evidence="11 12" id="KW-0472">Membrane</keyword>
<comment type="subcellular location">
    <subcellularLocation>
        <location evidence="12 13">Cell membrane</location>
        <topology evidence="12 13">Multi-pass membrane protein</topology>
    </subcellularLocation>
    <subcellularLocation>
        <location evidence="1">Membrane</location>
        <topology evidence="1">Multi-pass membrane protein</topology>
    </subcellularLocation>
</comment>
<dbReference type="GO" id="GO:0030964">
    <property type="term" value="C:NADH dehydrogenase complex"/>
    <property type="evidence" value="ECO:0007669"/>
    <property type="project" value="TreeGrafter"/>
</dbReference>
<dbReference type="InterPro" id="IPR038430">
    <property type="entry name" value="NDAH_ubi_oxred_su3_sf"/>
</dbReference>
<dbReference type="GO" id="GO:0050136">
    <property type="term" value="F:NADH dehydrogenase (quinone) (non-electrogenic) activity"/>
    <property type="evidence" value="ECO:0007669"/>
    <property type="project" value="UniProtKB-UniRule"/>
</dbReference>
<comment type="function">
    <text evidence="12">NDH-1 shuttles electrons from NADH, via FMN and iron-sulfur (Fe-S) centers, to quinones in the respiratory chain. The immediate electron acceptor for the enzyme in this species is believed to be ubiquinone. Couples the redox reaction to proton translocation (for every two electrons transferred, four hydrogen ions are translocated across the cytoplasmic membrane), and thus conserves the redox energy in a proton gradient.</text>
</comment>
<name>A0AAU9EWM7_9BACT</name>
<keyword evidence="9 12" id="KW-0520">NAD</keyword>
<feature type="transmembrane region" description="Helical" evidence="12">
    <location>
        <begin position="16"/>
        <end position="38"/>
    </location>
</feature>
<evidence type="ECO:0000256" key="1">
    <source>
        <dbReference type="ARBA" id="ARBA00004141"/>
    </source>
</evidence>
<comment type="subunit">
    <text evidence="12">NDH-1 is composed of 14 different subunits. Subunits NuoA, H, J, K, L, M, N constitute the membrane sector of the complex.</text>
</comment>
<keyword evidence="10 12" id="KW-0830">Ubiquinone</keyword>
<dbReference type="EMBL" id="AP028679">
    <property type="protein sequence ID" value="BEQ15955.1"/>
    <property type="molecule type" value="Genomic_DNA"/>
</dbReference>
<evidence type="ECO:0000256" key="5">
    <source>
        <dbReference type="ARBA" id="ARBA00022692"/>
    </source>
</evidence>
<keyword evidence="4 12" id="KW-1003">Cell membrane</keyword>